<evidence type="ECO:0008006" key="3">
    <source>
        <dbReference type="Google" id="ProtNLM"/>
    </source>
</evidence>
<dbReference type="EMBL" id="CP060490">
    <property type="protein sequence ID" value="QNL45709.1"/>
    <property type="molecule type" value="Genomic_DNA"/>
</dbReference>
<dbReference type="Proteomes" id="UP000515960">
    <property type="component" value="Chromosome"/>
</dbReference>
<gene>
    <name evidence="1" type="ORF">H8790_06865</name>
</gene>
<dbReference type="AlphaFoldDB" id="A0A7G9B828"/>
<proteinExistence type="predicted"/>
<keyword evidence="2" id="KW-1185">Reference proteome</keyword>
<dbReference type="RefSeq" id="WP_187334137.1">
    <property type="nucleotide sequence ID" value="NZ_CP060490.1"/>
</dbReference>
<protein>
    <recommendedName>
        <fullName evidence="3">DUF2577 domain-containing protein</fullName>
    </recommendedName>
</protein>
<evidence type="ECO:0000313" key="1">
    <source>
        <dbReference type="EMBL" id="QNL45709.1"/>
    </source>
</evidence>
<sequence>MSRSFDESMTAAVSALMQLGRRAAQPSAFSIGEVLHSGNGTLQVSCGELVLEPEDLYLAQGLDYRWSVDDGSALKLRRGDRVVLLSLDGQDYYLICKAVKA</sequence>
<name>A0A7G9B828_9FIRM</name>
<evidence type="ECO:0000313" key="2">
    <source>
        <dbReference type="Proteomes" id="UP000515960"/>
    </source>
</evidence>
<reference evidence="1 2" key="1">
    <citation type="submission" date="2020-08" db="EMBL/GenBank/DDBJ databases">
        <authorList>
            <person name="Liu C."/>
            <person name="Sun Q."/>
        </authorList>
    </citation>
    <scope>NUCLEOTIDE SEQUENCE [LARGE SCALE GENOMIC DNA]</scope>
    <source>
        <strain evidence="1 2">NSJ-62</strain>
    </source>
</reference>
<dbReference type="KEGG" id="ohi:H8790_06865"/>
<organism evidence="1 2">
    <name type="scientific">Oscillibacter hominis</name>
    <dbReference type="NCBI Taxonomy" id="2763056"/>
    <lineage>
        <taxon>Bacteria</taxon>
        <taxon>Bacillati</taxon>
        <taxon>Bacillota</taxon>
        <taxon>Clostridia</taxon>
        <taxon>Eubacteriales</taxon>
        <taxon>Oscillospiraceae</taxon>
        <taxon>Oscillibacter</taxon>
    </lineage>
</organism>
<accession>A0A7G9B828</accession>